<evidence type="ECO:0000313" key="1">
    <source>
        <dbReference type="EMBL" id="OMD48062.1"/>
    </source>
</evidence>
<name>A0ABX3HC50_PAEBO</name>
<protein>
    <submittedName>
        <fullName evidence="1">Uncharacterized protein</fullName>
    </submittedName>
</protein>
<accession>A0ABX3HC50</accession>
<organism evidence="1 2">
    <name type="scientific">Paenibacillus borealis</name>
    <dbReference type="NCBI Taxonomy" id="160799"/>
    <lineage>
        <taxon>Bacteria</taxon>
        <taxon>Bacillati</taxon>
        <taxon>Bacillota</taxon>
        <taxon>Bacilli</taxon>
        <taxon>Bacillales</taxon>
        <taxon>Paenibacillaceae</taxon>
        <taxon>Paenibacillus</taxon>
    </lineage>
</organism>
<proteinExistence type="predicted"/>
<sequence>MKKVARINSSYTLSKNNLSANFADGLFYYYPDTLTIETVYTKKKDYFFFIYFYEKILHYFSFICYTPKKERAE</sequence>
<keyword evidence="2" id="KW-1185">Reference proteome</keyword>
<comment type="caution">
    <text evidence="1">The sequence shown here is derived from an EMBL/GenBank/DDBJ whole genome shotgun (WGS) entry which is preliminary data.</text>
</comment>
<gene>
    <name evidence="1" type="ORF">BSK56_12195</name>
</gene>
<evidence type="ECO:0000313" key="2">
    <source>
        <dbReference type="Proteomes" id="UP000187412"/>
    </source>
</evidence>
<reference evidence="1 2" key="1">
    <citation type="submission" date="2016-10" db="EMBL/GenBank/DDBJ databases">
        <title>Paenibacillus species isolates.</title>
        <authorList>
            <person name="Beno S.M."/>
        </authorList>
    </citation>
    <scope>NUCLEOTIDE SEQUENCE [LARGE SCALE GENOMIC DNA]</scope>
    <source>
        <strain evidence="1 2">FSL H7-0744</strain>
    </source>
</reference>
<dbReference type="Proteomes" id="UP000187412">
    <property type="component" value="Unassembled WGS sequence"/>
</dbReference>
<dbReference type="EMBL" id="MPTB01000013">
    <property type="protein sequence ID" value="OMD48062.1"/>
    <property type="molecule type" value="Genomic_DNA"/>
</dbReference>